<name>A0AAV7NXZ1_PLEWA</name>
<evidence type="ECO:0000313" key="3">
    <source>
        <dbReference type="Proteomes" id="UP001066276"/>
    </source>
</evidence>
<keyword evidence="1" id="KW-1133">Transmembrane helix</keyword>
<protein>
    <submittedName>
        <fullName evidence="2">Uncharacterized protein</fullName>
    </submittedName>
</protein>
<keyword evidence="3" id="KW-1185">Reference proteome</keyword>
<dbReference type="EMBL" id="JANPWB010000012">
    <property type="protein sequence ID" value="KAJ1118198.1"/>
    <property type="molecule type" value="Genomic_DNA"/>
</dbReference>
<reference evidence="2" key="1">
    <citation type="journal article" date="2022" name="bioRxiv">
        <title>Sequencing and chromosome-scale assembly of the giantPleurodeles waltlgenome.</title>
        <authorList>
            <person name="Brown T."/>
            <person name="Elewa A."/>
            <person name="Iarovenko S."/>
            <person name="Subramanian E."/>
            <person name="Araus A.J."/>
            <person name="Petzold A."/>
            <person name="Susuki M."/>
            <person name="Suzuki K.-i.T."/>
            <person name="Hayashi T."/>
            <person name="Toyoda A."/>
            <person name="Oliveira C."/>
            <person name="Osipova E."/>
            <person name="Leigh N.D."/>
            <person name="Simon A."/>
            <person name="Yun M.H."/>
        </authorList>
    </citation>
    <scope>NUCLEOTIDE SEQUENCE</scope>
    <source>
        <strain evidence="2">20211129_DDA</strain>
        <tissue evidence="2">Liver</tissue>
    </source>
</reference>
<gene>
    <name evidence="2" type="ORF">NDU88_006393</name>
</gene>
<evidence type="ECO:0000256" key="1">
    <source>
        <dbReference type="SAM" id="Phobius"/>
    </source>
</evidence>
<keyword evidence="1" id="KW-0472">Membrane</keyword>
<evidence type="ECO:0000313" key="2">
    <source>
        <dbReference type="EMBL" id="KAJ1118198.1"/>
    </source>
</evidence>
<dbReference type="Proteomes" id="UP001066276">
    <property type="component" value="Chromosome 8"/>
</dbReference>
<proteinExistence type="predicted"/>
<organism evidence="2 3">
    <name type="scientific">Pleurodeles waltl</name>
    <name type="common">Iberian ribbed newt</name>
    <dbReference type="NCBI Taxonomy" id="8319"/>
    <lineage>
        <taxon>Eukaryota</taxon>
        <taxon>Metazoa</taxon>
        <taxon>Chordata</taxon>
        <taxon>Craniata</taxon>
        <taxon>Vertebrata</taxon>
        <taxon>Euteleostomi</taxon>
        <taxon>Amphibia</taxon>
        <taxon>Batrachia</taxon>
        <taxon>Caudata</taxon>
        <taxon>Salamandroidea</taxon>
        <taxon>Salamandridae</taxon>
        <taxon>Pleurodelinae</taxon>
        <taxon>Pleurodeles</taxon>
    </lineage>
</organism>
<dbReference type="AlphaFoldDB" id="A0AAV7NXZ1"/>
<comment type="caution">
    <text evidence="2">The sequence shown here is derived from an EMBL/GenBank/DDBJ whole genome shotgun (WGS) entry which is preliminary data.</text>
</comment>
<keyword evidence="1" id="KW-0812">Transmembrane</keyword>
<accession>A0AAV7NXZ1</accession>
<sequence length="185" mass="20528">MGHHSCDSPTGHTVGTGGLDCSLEVLWVGGQIDAGGSLWSGTRFLLVEAICSFSAWGIIGISTFGVVLNSGALKLFHELQAEYNMHRTQFFCYLQLPHALMPVCYLHLPHALMPVIEAEEDILEFSSLVAKLSLSNIKQQKLSEIYKMLIQNLPDPIGEVWRTWKGELGQLDDNDWREVLEACIA</sequence>
<feature type="transmembrane region" description="Helical" evidence="1">
    <location>
        <begin position="44"/>
        <end position="68"/>
    </location>
</feature>